<feature type="region of interest" description="Disordered" evidence="1">
    <location>
        <begin position="372"/>
        <end position="393"/>
    </location>
</feature>
<sequence length="393" mass="44667">MARRHCMLCSETELNPYVAAMFLCLCWLLRRSPDSGVTTLTWLGPTTLFLQERGFPHVVVLLSYLSSLRCATALFLAGQLAAQPSLPLVSLAAALFCCVGDLKGCIGAVLLSCRSSGSYFIASMAPKRAQRQFIPVVRGFYANAPEQQNTKVIVRGKEVSFDGDTINRFYALPRPKVDEYDEFASDVFNEEKAKLVIKAICKEEAIWEVSKKTYTSVKQRNLTDKTKVWDYFLTMKMLPNIGIINSRPLAPLLDHFFMSQDRSSYSKWRRSVLSVGILMNDKHVEDLIYPNFRVRDARAKAAEGRASRAAHSSLRRGRILEERIACLEVLPAYMERCLGVLEEMSRFHTEASHLDMFRHPTMPTWQGFVHAERERQETATQEHQQPPTDDIDE</sequence>
<name>A0A218WQF0_PUNGR</name>
<evidence type="ECO:0000313" key="3">
    <source>
        <dbReference type="EMBL" id="OWM74719.1"/>
    </source>
</evidence>
<reference evidence="4" key="1">
    <citation type="journal article" date="2017" name="Plant J.">
        <title>The pomegranate (Punica granatum L.) genome and the genomics of punicalagin biosynthesis.</title>
        <authorList>
            <person name="Qin G."/>
            <person name="Xu C."/>
            <person name="Ming R."/>
            <person name="Tang H."/>
            <person name="Guyot R."/>
            <person name="Kramer E.M."/>
            <person name="Hu Y."/>
            <person name="Yi X."/>
            <person name="Qi Y."/>
            <person name="Xu X."/>
            <person name="Gao Z."/>
            <person name="Pan H."/>
            <person name="Jian J."/>
            <person name="Tian Y."/>
            <person name="Yue Z."/>
            <person name="Xu Y."/>
        </authorList>
    </citation>
    <scope>NUCLEOTIDE SEQUENCE [LARGE SCALE GENOMIC DNA]</scope>
    <source>
        <strain evidence="4">cv. Dabenzi</strain>
    </source>
</reference>
<proteinExistence type="predicted"/>
<feature type="domain" description="Putative plant transposon protein" evidence="2">
    <location>
        <begin position="135"/>
        <end position="240"/>
    </location>
</feature>
<dbReference type="Proteomes" id="UP000197138">
    <property type="component" value="Unassembled WGS sequence"/>
</dbReference>
<dbReference type="Pfam" id="PF20167">
    <property type="entry name" value="Transposase_32"/>
    <property type="match status" value="1"/>
</dbReference>
<evidence type="ECO:0000256" key="1">
    <source>
        <dbReference type="SAM" id="MobiDB-lite"/>
    </source>
</evidence>
<dbReference type="EMBL" id="MTKT01003641">
    <property type="protein sequence ID" value="OWM74719.1"/>
    <property type="molecule type" value="Genomic_DNA"/>
</dbReference>
<evidence type="ECO:0000313" key="4">
    <source>
        <dbReference type="Proteomes" id="UP000197138"/>
    </source>
</evidence>
<feature type="compositionally biased region" description="Polar residues" evidence="1">
    <location>
        <begin position="378"/>
        <end position="387"/>
    </location>
</feature>
<gene>
    <name evidence="3" type="ORF">CDL15_Pgr002610</name>
</gene>
<accession>A0A218WQF0</accession>
<dbReference type="AlphaFoldDB" id="A0A218WQF0"/>
<evidence type="ECO:0000259" key="2">
    <source>
        <dbReference type="Pfam" id="PF20167"/>
    </source>
</evidence>
<protein>
    <recommendedName>
        <fullName evidence="2">Putative plant transposon protein domain-containing protein</fullName>
    </recommendedName>
</protein>
<dbReference type="InterPro" id="IPR046796">
    <property type="entry name" value="Transposase_32_dom"/>
</dbReference>
<comment type="caution">
    <text evidence="3">The sequence shown here is derived from an EMBL/GenBank/DDBJ whole genome shotgun (WGS) entry which is preliminary data.</text>
</comment>
<organism evidence="3 4">
    <name type="scientific">Punica granatum</name>
    <name type="common">Pomegranate</name>
    <dbReference type="NCBI Taxonomy" id="22663"/>
    <lineage>
        <taxon>Eukaryota</taxon>
        <taxon>Viridiplantae</taxon>
        <taxon>Streptophyta</taxon>
        <taxon>Embryophyta</taxon>
        <taxon>Tracheophyta</taxon>
        <taxon>Spermatophyta</taxon>
        <taxon>Magnoliopsida</taxon>
        <taxon>eudicotyledons</taxon>
        <taxon>Gunneridae</taxon>
        <taxon>Pentapetalae</taxon>
        <taxon>rosids</taxon>
        <taxon>malvids</taxon>
        <taxon>Myrtales</taxon>
        <taxon>Lythraceae</taxon>
        <taxon>Punica</taxon>
    </lineage>
</organism>